<dbReference type="Proteomes" id="UP000789390">
    <property type="component" value="Unassembled WGS sequence"/>
</dbReference>
<dbReference type="InterPro" id="IPR047021">
    <property type="entry name" value="REXO1/3/4-like"/>
</dbReference>
<dbReference type="InterPro" id="IPR031736">
    <property type="entry name" value="REXO1-like_dom"/>
</dbReference>
<evidence type="ECO:0000256" key="3">
    <source>
        <dbReference type="ARBA" id="ARBA00022722"/>
    </source>
</evidence>
<dbReference type="PANTHER" id="PTHR12801">
    <property type="entry name" value="RNA EXONUCLEASE REXO1 / RECO3 FAMILY MEMBER-RELATED"/>
    <property type="match status" value="1"/>
</dbReference>
<reference evidence="8" key="1">
    <citation type="submission" date="2021-11" db="EMBL/GenBank/DDBJ databases">
        <authorList>
            <person name="Schell T."/>
        </authorList>
    </citation>
    <scope>NUCLEOTIDE SEQUENCE</scope>
    <source>
        <strain evidence="8">M5</strain>
    </source>
</reference>
<dbReference type="InterPro" id="IPR034922">
    <property type="entry name" value="REX1-like_exo"/>
</dbReference>
<feature type="domain" description="Exonuclease" evidence="7">
    <location>
        <begin position="162"/>
        <end position="320"/>
    </location>
</feature>
<evidence type="ECO:0000313" key="9">
    <source>
        <dbReference type="Proteomes" id="UP000789390"/>
    </source>
</evidence>
<dbReference type="FunFam" id="3.30.420.10:FF:000019">
    <property type="entry name" value="RNA exonuclease NEF-sp"/>
    <property type="match status" value="1"/>
</dbReference>
<dbReference type="Pfam" id="PF15870">
    <property type="entry name" value="EloA-BP1"/>
    <property type="match status" value="1"/>
</dbReference>
<evidence type="ECO:0000256" key="4">
    <source>
        <dbReference type="ARBA" id="ARBA00022801"/>
    </source>
</evidence>
<dbReference type="EMBL" id="CAKKLH010000292">
    <property type="protein sequence ID" value="CAH0109558.1"/>
    <property type="molecule type" value="Genomic_DNA"/>
</dbReference>
<gene>
    <name evidence="8" type="ORF">DGAL_LOCUS13039</name>
</gene>
<evidence type="ECO:0000313" key="8">
    <source>
        <dbReference type="EMBL" id="CAH0109558.1"/>
    </source>
</evidence>
<evidence type="ECO:0000256" key="1">
    <source>
        <dbReference type="ARBA" id="ARBA00004123"/>
    </source>
</evidence>
<dbReference type="CDD" id="cd06145">
    <property type="entry name" value="REX1_like"/>
    <property type="match status" value="1"/>
</dbReference>
<keyword evidence="9" id="KW-1185">Reference proteome</keyword>
<organism evidence="8 9">
    <name type="scientific">Daphnia galeata</name>
    <dbReference type="NCBI Taxonomy" id="27404"/>
    <lineage>
        <taxon>Eukaryota</taxon>
        <taxon>Metazoa</taxon>
        <taxon>Ecdysozoa</taxon>
        <taxon>Arthropoda</taxon>
        <taxon>Crustacea</taxon>
        <taxon>Branchiopoda</taxon>
        <taxon>Diplostraca</taxon>
        <taxon>Cladocera</taxon>
        <taxon>Anomopoda</taxon>
        <taxon>Daphniidae</taxon>
        <taxon>Daphnia</taxon>
    </lineage>
</organism>
<protein>
    <recommendedName>
        <fullName evidence="7">Exonuclease domain-containing protein</fullName>
    </recommendedName>
</protein>
<dbReference type="Pfam" id="PF00929">
    <property type="entry name" value="RNase_T"/>
    <property type="match status" value="1"/>
</dbReference>
<keyword evidence="3" id="KW-0540">Nuclease</keyword>
<comment type="caution">
    <text evidence="8">The sequence shown here is derived from an EMBL/GenBank/DDBJ whole genome shotgun (WGS) entry which is preliminary data.</text>
</comment>
<dbReference type="AlphaFoldDB" id="A0A8J2RW66"/>
<keyword evidence="4" id="KW-0378">Hydrolase</keyword>
<dbReference type="GO" id="GO:0005634">
    <property type="term" value="C:nucleus"/>
    <property type="evidence" value="ECO:0007669"/>
    <property type="project" value="UniProtKB-SubCell"/>
</dbReference>
<dbReference type="InterPro" id="IPR013520">
    <property type="entry name" value="Ribonucl_H"/>
</dbReference>
<dbReference type="InterPro" id="IPR012337">
    <property type="entry name" value="RNaseH-like_sf"/>
</dbReference>
<accession>A0A8J2RW66</accession>
<evidence type="ECO:0000259" key="7">
    <source>
        <dbReference type="SMART" id="SM00479"/>
    </source>
</evidence>
<evidence type="ECO:0000256" key="6">
    <source>
        <dbReference type="ARBA" id="ARBA00023242"/>
    </source>
</evidence>
<dbReference type="PANTHER" id="PTHR12801:SF115">
    <property type="entry name" value="FI18136P1-RELATED"/>
    <property type="match status" value="1"/>
</dbReference>
<proteinExistence type="inferred from homology"/>
<evidence type="ECO:0000256" key="5">
    <source>
        <dbReference type="ARBA" id="ARBA00022839"/>
    </source>
</evidence>
<name>A0A8J2RW66_9CRUS</name>
<dbReference type="Gene3D" id="3.30.420.10">
    <property type="entry name" value="Ribonuclease H-like superfamily/Ribonuclease H"/>
    <property type="match status" value="1"/>
</dbReference>
<keyword evidence="5" id="KW-0269">Exonuclease</keyword>
<dbReference type="SMART" id="SM00479">
    <property type="entry name" value="EXOIII"/>
    <property type="match status" value="1"/>
</dbReference>
<comment type="similarity">
    <text evidence="2">Belongs to the REXO1/REXO3 family.</text>
</comment>
<dbReference type="GO" id="GO:0004527">
    <property type="term" value="F:exonuclease activity"/>
    <property type="evidence" value="ECO:0007669"/>
    <property type="project" value="UniProtKB-KW"/>
</dbReference>
<dbReference type="GO" id="GO:0003676">
    <property type="term" value="F:nucleic acid binding"/>
    <property type="evidence" value="ECO:0007669"/>
    <property type="project" value="InterPro"/>
</dbReference>
<keyword evidence="6" id="KW-0539">Nucleus</keyword>
<dbReference type="InterPro" id="IPR036397">
    <property type="entry name" value="RNaseH_sf"/>
</dbReference>
<dbReference type="SUPFAM" id="SSF53098">
    <property type="entry name" value="Ribonuclease H-like"/>
    <property type="match status" value="1"/>
</dbReference>
<sequence length="320" mass="35877">MYPSVNIEPSLLKGPAFYKLMEKHVISLKQQESNGYPRPNPYNKTRAIINSIEIEKLRSTPTVHLASDERICDRCFTVYKVNSNGLAKYSSAGADACSYHWGRSFRNPGTNISTPFTCCGRDSKSKGCTTAKCHVFNIENLKNDLGFVQTTEKQPLVGGDYGVYALDCEMCYTTEGGELTRVSIVSSDMKIVYETLVKPDNPVLDYNTRFSGISEEDLRYVRTSLKDVQTVLLNLFSSKSILIGHGLGSDLRALRLIHDTVIDTSIVFPHTRGPPYKKGLKKLILDHFQKHIQKDGGHNSAEDAIACIELMIWKVKPFLR</sequence>
<evidence type="ECO:0000256" key="2">
    <source>
        <dbReference type="ARBA" id="ARBA00006357"/>
    </source>
</evidence>
<comment type="subcellular location">
    <subcellularLocation>
        <location evidence="1">Nucleus</location>
    </subcellularLocation>
</comment>
<dbReference type="OrthoDB" id="206335at2759"/>